<protein>
    <submittedName>
        <fullName evidence="1">Uncharacterized protein</fullName>
    </submittedName>
</protein>
<gene>
    <name evidence="1" type="ORF">FRACYDRAFT_256420</name>
</gene>
<accession>A0A1E7EJP7</accession>
<evidence type="ECO:0000313" key="1">
    <source>
        <dbReference type="EMBL" id="OEU06115.1"/>
    </source>
</evidence>
<keyword evidence="2" id="KW-1185">Reference proteome</keyword>
<organism evidence="1 2">
    <name type="scientific">Fragilariopsis cylindrus CCMP1102</name>
    <dbReference type="NCBI Taxonomy" id="635003"/>
    <lineage>
        <taxon>Eukaryota</taxon>
        <taxon>Sar</taxon>
        <taxon>Stramenopiles</taxon>
        <taxon>Ochrophyta</taxon>
        <taxon>Bacillariophyta</taxon>
        <taxon>Bacillariophyceae</taxon>
        <taxon>Bacillariophycidae</taxon>
        <taxon>Bacillariales</taxon>
        <taxon>Bacillariaceae</taxon>
        <taxon>Fragilariopsis</taxon>
    </lineage>
</organism>
<dbReference type="EMBL" id="KV784428">
    <property type="protein sequence ID" value="OEU06115.1"/>
    <property type="molecule type" value="Genomic_DNA"/>
</dbReference>
<dbReference type="Proteomes" id="UP000095751">
    <property type="component" value="Unassembled WGS sequence"/>
</dbReference>
<dbReference type="KEGG" id="fcy:FRACYDRAFT_256420"/>
<proteinExistence type="predicted"/>
<dbReference type="InParanoid" id="A0A1E7EJP7"/>
<reference evidence="1 2" key="1">
    <citation type="submission" date="2016-09" db="EMBL/GenBank/DDBJ databases">
        <title>Extensive genetic diversity and differential bi-allelic expression allows diatom success in the polar Southern Ocean.</title>
        <authorList>
            <consortium name="DOE Joint Genome Institute"/>
            <person name="Mock T."/>
            <person name="Otillar R.P."/>
            <person name="Strauss J."/>
            <person name="Dupont C."/>
            <person name="Frickenhaus S."/>
            <person name="Maumus F."/>
            <person name="Mcmullan M."/>
            <person name="Sanges R."/>
            <person name="Schmutz J."/>
            <person name="Toseland A."/>
            <person name="Valas R."/>
            <person name="Veluchamy A."/>
            <person name="Ward B.J."/>
            <person name="Allen A."/>
            <person name="Barry K."/>
            <person name="Falciatore A."/>
            <person name="Ferrante M."/>
            <person name="Fortunato A.E."/>
            <person name="Gloeckner G."/>
            <person name="Gruber A."/>
            <person name="Hipkin R."/>
            <person name="Janech M."/>
            <person name="Kroth P."/>
            <person name="Leese F."/>
            <person name="Lindquist E."/>
            <person name="Lyon B.R."/>
            <person name="Martin J."/>
            <person name="Mayer C."/>
            <person name="Parker M."/>
            <person name="Quesneville H."/>
            <person name="Raymond J."/>
            <person name="Uhlig C."/>
            <person name="Valentin K.U."/>
            <person name="Worden A.Z."/>
            <person name="Armbrust E.V."/>
            <person name="Bowler C."/>
            <person name="Green B."/>
            <person name="Moulton V."/>
            <person name="Van Oosterhout C."/>
            <person name="Grigoriev I."/>
        </authorList>
    </citation>
    <scope>NUCLEOTIDE SEQUENCE [LARGE SCALE GENOMIC DNA]</scope>
    <source>
        <strain evidence="1 2">CCMP1102</strain>
    </source>
</reference>
<name>A0A1E7EJP7_9STRA</name>
<evidence type="ECO:0000313" key="2">
    <source>
        <dbReference type="Proteomes" id="UP000095751"/>
    </source>
</evidence>
<sequence>MGKVDRPVQHLKSPSVKSYLWFSETLHCEMCTLSSVDFLLASTGANKEIEDKKKETHTTITITKMLLLGEENNATRETEKNKIFQNIDIDTDINQSSMFVSPLASPGHSSSFSEEASCCCIMLSSTKASTGVAANTTVVSAKASTGAKKRKLCHNEEGCDSRCVKWFPLASSNSVKRIARGIDLTLNLLMESTRQHWNRLWDHWNCLLQVLLKAHYQQLVLRCHWYILKGHVKITLFSSQNRTVPHAIKDAEIRQPVTKSTAKKKVEDENKKAELKCTQQVKAVKEEHQGSVVKWSHKLMYLTPAFPLSSNKPVRTYFKSNPINKCEKEKFNSLKGVTGKDNFNLNLHLTNAQALNISPIRDVSASDWLSNSSQEVDIPETPFKDEQHAHCNLQHILSIKIFFCV</sequence>
<dbReference type="AlphaFoldDB" id="A0A1E7EJP7"/>